<evidence type="ECO:0000313" key="2">
    <source>
        <dbReference type="Proteomes" id="UP001177023"/>
    </source>
</evidence>
<dbReference type="AlphaFoldDB" id="A0AA36CZ22"/>
<dbReference type="Proteomes" id="UP001177023">
    <property type="component" value="Unassembled WGS sequence"/>
</dbReference>
<protein>
    <submittedName>
        <fullName evidence="1">Uncharacterized protein</fullName>
    </submittedName>
</protein>
<accession>A0AA36CZ22</accession>
<organism evidence="1 2">
    <name type="scientific">Mesorhabditis spiculigera</name>
    <dbReference type="NCBI Taxonomy" id="96644"/>
    <lineage>
        <taxon>Eukaryota</taxon>
        <taxon>Metazoa</taxon>
        <taxon>Ecdysozoa</taxon>
        <taxon>Nematoda</taxon>
        <taxon>Chromadorea</taxon>
        <taxon>Rhabditida</taxon>
        <taxon>Rhabditina</taxon>
        <taxon>Rhabditomorpha</taxon>
        <taxon>Rhabditoidea</taxon>
        <taxon>Rhabditidae</taxon>
        <taxon>Mesorhabditinae</taxon>
        <taxon>Mesorhabditis</taxon>
    </lineage>
</organism>
<comment type="caution">
    <text evidence="1">The sequence shown here is derived from an EMBL/GenBank/DDBJ whole genome shotgun (WGS) entry which is preliminary data.</text>
</comment>
<name>A0AA36CZ22_9BILA</name>
<evidence type="ECO:0000313" key="1">
    <source>
        <dbReference type="EMBL" id="CAJ0577600.1"/>
    </source>
</evidence>
<keyword evidence="2" id="KW-1185">Reference proteome</keyword>
<dbReference type="EMBL" id="CATQJA010002651">
    <property type="protein sequence ID" value="CAJ0577600.1"/>
    <property type="molecule type" value="Genomic_DNA"/>
</dbReference>
<reference evidence="1" key="1">
    <citation type="submission" date="2023-06" db="EMBL/GenBank/DDBJ databases">
        <authorList>
            <person name="Delattre M."/>
        </authorList>
    </citation>
    <scope>NUCLEOTIDE SEQUENCE</scope>
    <source>
        <strain evidence="1">AF72</strain>
    </source>
</reference>
<sequence length="400" mass="44365">MILCDSFIIHFPIAQDQGTLVPDAALAFGVTRFPVSAMILESRSHTYKGTFHAGDTATLDHLHVLQPNMTLDGVRLALDFVHGREVVVPIKHIVKLTENPEFAPIALEMAAVGNLHDEHKHRVFLNCLESLRSLTMNPSFLGLKETTLKKMIEFARTHGWGSIPNFYVHWAWIVDAVAVWAQLNIVEGQKLMISLLVELPIDEVSLKELQIVMMTAARSGVPKESLAIFLDRIRNHFETFETETTQLCNTLSDMLMPSPPAPFRDCPLPYSPTLTGFSDIMEGGFFEDERLCGGTSASDSASEQSARATNSSGITSYALDSACSDHTLTLPNSLMGDTNVCEALRSTRAGRLIPFEFDCGDIPPSRDAVWEFEMLIAKKEADDKNTRMDLDFNIDLYGAE</sequence>
<feature type="non-terminal residue" evidence="1">
    <location>
        <position position="1"/>
    </location>
</feature>
<gene>
    <name evidence="1" type="ORF">MSPICULIGERA_LOCUS15870</name>
</gene>
<proteinExistence type="predicted"/>